<keyword evidence="2" id="KW-1185">Reference proteome</keyword>
<dbReference type="SUPFAM" id="SSF48452">
    <property type="entry name" value="TPR-like"/>
    <property type="match status" value="1"/>
</dbReference>
<comment type="caution">
    <text evidence="1">The sequence shown here is derived from an EMBL/GenBank/DDBJ whole genome shotgun (WGS) entry which is preliminary data.</text>
</comment>
<sequence>MNDLASLFYEMGRLEKALPLYVTVVAANRELLGVRHGDYLAVLFNLAQLLMDQGELLKAEHLFAEACQTAEEVLGPDHPSTLMYKASFKEVKKLQLKKANWILT</sequence>
<dbReference type="InterPro" id="IPR053137">
    <property type="entry name" value="NLR-like"/>
</dbReference>
<proteinExistence type="predicted"/>
<dbReference type="PANTHER" id="PTHR46082">
    <property type="entry name" value="ATP/GTP-BINDING PROTEIN-RELATED"/>
    <property type="match status" value="1"/>
</dbReference>
<gene>
    <name evidence="1" type="ORF">Ctob_003471</name>
</gene>
<dbReference type="Pfam" id="PF13424">
    <property type="entry name" value="TPR_12"/>
    <property type="match status" value="1"/>
</dbReference>
<accession>A0A0M0JBB6</accession>
<dbReference type="Gene3D" id="1.25.40.10">
    <property type="entry name" value="Tetratricopeptide repeat domain"/>
    <property type="match status" value="1"/>
</dbReference>
<evidence type="ECO:0000313" key="2">
    <source>
        <dbReference type="Proteomes" id="UP000037460"/>
    </source>
</evidence>
<protein>
    <submittedName>
        <fullName evidence="1">Tpr repeat-containing protein</fullName>
    </submittedName>
</protein>
<dbReference type="EMBL" id="JWZX01003151">
    <property type="protein sequence ID" value="KOO23866.1"/>
    <property type="molecule type" value="Genomic_DNA"/>
</dbReference>
<dbReference type="InterPro" id="IPR011990">
    <property type="entry name" value="TPR-like_helical_dom_sf"/>
</dbReference>
<dbReference type="AlphaFoldDB" id="A0A0M0JBB6"/>
<evidence type="ECO:0000313" key="1">
    <source>
        <dbReference type="EMBL" id="KOO23866.1"/>
    </source>
</evidence>
<organism evidence="1 2">
    <name type="scientific">Chrysochromulina tobinii</name>
    <dbReference type="NCBI Taxonomy" id="1460289"/>
    <lineage>
        <taxon>Eukaryota</taxon>
        <taxon>Haptista</taxon>
        <taxon>Haptophyta</taxon>
        <taxon>Prymnesiophyceae</taxon>
        <taxon>Prymnesiales</taxon>
        <taxon>Chrysochromulinaceae</taxon>
        <taxon>Chrysochromulina</taxon>
    </lineage>
</organism>
<dbReference type="OrthoDB" id="3038484at2759"/>
<dbReference type="PANTHER" id="PTHR46082:SF6">
    <property type="entry name" value="AAA+ ATPASE DOMAIN-CONTAINING PROTEIN-RELATED"/>
    <property type="match status" value="1"/>
</dbReference>
<name>A0A0M0JBB6_9EUKA</name>
<dbReference type="Proteomes" id="UP000037460">
    <property type="component" value="Unassembled WGS sequence"/>
</dbReference>
<reference evidence="2" key="1">
    <citation type="journal article" date="2015" name="PLoS Genet.">
        <title>Genome Sequence and Transcriptome Analyses of Chrysochromulina tobin: Metabolic Tools for Enhanced Algal Fitness in the Prominent Order Prymnesiales (Haptophyceae).</title>
        <authorList>
            <person name="Hovde B.T."/>
            <person name="Deodato C.R."/>
            <person name="Hunsperger H.M."/>
            <person name="Ryken S.A."/>
            <person name="Yost W."/>
            <person name="Jha R.K."/>
            <person name="Patterson J."/>
            <person name="Monnat R.J. Jr."/>
            <person name="Barlow S.B."/>
            <person name="Starkenburg S.R."/>
            <person name="Cattolico R.A."/>
        </authorList>
    </citation>
    <scope>NUCLEOTIDE SEQUENCE</scope>
    <source>
        <strain evidence="2">CCMP291</strain>
    </source>
</reference>